<dbReference type="InterPro" id="IPR051329">
    <property type="entry name" value="NIR_SIR_4Fe-4S"/>
</dbReference>
<feature type="domain" description="Nitrite/sulphite reductase 4Fe-4S" evidence="13">
    <location>
        <begin position="21"/>
        <end position="95"/>
    </location>
</feature>
<accession>A0A7S3WUJ4</accession>
<dbReference type="PROSITE" id="PS00365">
    <property type="entry name" value="NIR_SIR"/>
    <property type="match status" value="1"/>
</dbReference>
<dbReference type="Gene3D" id="3.30.413.10">
    <property type="entry name" value="Sulfite Reductase Hemoprotein, domain 1"/>
    <property type="match status" value="1"/>
</dbReference>
<comment type="cofactor">
    <cofactor evidence="1">
        <name>siroheme</name>
        <dbReference type="ChEBI" id="CHEBI:60052"/>
    </cofactor>
</comment>
<dbReference type="EMBL" id="HBIR01044412">
    <property type="protein sequence ID" value="CAE0577966.1"/>
    <property type="molecule type" value="Transcribed_RNA"/>
</dbReference>
<dbReference type="InterPro" id="IPR006067">
    <property type="entry name" value="NO2/SO3_Rdtase_4Fe4S_dom"/>
</dbReference>
<evidence type="ECO:0000256" key="2">
    <source>
        <dbReference type="ARBA" id="ARBA00005096"/>
    </source>
</evidence>
<sequence length="135" mass="14205">MVETKANAEAVAKLLDERLVTPRPLRIHWTGCPNSCGQVQAADIGIMGGPAKKFDPESGKNKAVPGCNIFLGGTIGENAHLSLEPAVKGVPLEHDILVPKLEELIIEHFGGTPRPAPSAGAGGLLAKVKALFRRD</sequence>
<proteinExistence type="inferred from homology"/>
<evidence type="ECO:0000256" key="5">
    <source>
        <dbReference type="ARBA" id="ARBA00022617"/>
    </source>
</evidence>
<dbReference type="GO" id="GO:0020037">
    <property type="term" value="F:heme binding"/>
    <property type="evidence" value="ECO:0007669"/>
    <property type="project" value="InterPro"/>
</dbReference>
<keyword evidence="7" id="KW-0560">Oxidoreductase</keyword>
<comment type="similarity">
    <text evidence="3">Belongs to the nitrite and sulfite reductase 4Fe-4S domain family.</text>
</comment>
<dbReference type="SUPFAM" id="SSF56014">
    <property type="entry name" value="Nitrite and sulphite reductase 4Fe-4S domain-like"/>
    <property type="match status" value="1"/>
</dbReference>
<reference evidence="14" key="1">
    <citation type="submission" date="2021-01" db="EMBL/GenBank/DDBJ databases">
        <authorList>
            <person name="Corre E."/>
            <person name="Pelletier E."/>
            <person name="Niang G."/>
            <person name="Scheremetjew M."/>
            <person name="Finn R."/>
            <person name="Kale V."/>
            <person name="Holt S."/>
            <person name="Cochrane G."/>
            <person name="Meng A."/>
            <person name="Brown T."/>
            <person name="Cohen L."/>
        </authorList>
    </citation>
    <scope>NUCLEOTIDE SEQUENCE</scope>
    <source>
        <strain evidence="14">379</strain>
    </source>
</reference>
<name>A0A7S3WUJ4_EMIHU</name>
<keyword evidence="9" id="KW-0411">Iron-sulfur</keyword>
<organism evidence="14">
    <name type="scientific">Emiliania huxleyi</name>
    <name type="common">Coccolithophore</name>
    <name type="synonym">Pontosphaera huxleyi</name>
    <dbReference type="NCBI Taxonomy" id="2903"/>
    <lineage>
        <taxon>Eukaryota</taxon>
        <taxon>Haptista</taxon>
        <taxon>Haptophyta</taxon>
        <taxon>Prymnesiophyceae</taxon>
        <taxon>Isochrysidales</taxon>
        <taxon>Noelaerhabdaceae</taxon>
        <taxon>Emiliania</taxon>
    </lineage>
</organism>
<dbReference type="AlphaFoldDB" id="A0A7S3WUJ4"/>
<protein>
    <recommendedName>
        <fullName evidence="11">Ferredoxin--nitrite reductase, chloroplastic</fullName>
        <ecNumber evidence="10">1.7.7.1</ecNumber>
    </recommendedName>
</protein>
<keyword evidence="6" id="KW-0479">Metal-binding</keyword>
<comment type="catalytic activity">
    <reaction evidence="12">
        <text>6 oxidized [2Fe-2S]-[ferredoxin] + NH4(+) + 2 H2O = nitrite + 6 reduced [2Fe-2S]-[ferredoxin] + 8 H(+)</text>
        <dbReference type="Rhea" id="RHEA:18041"/>
        <dbReference type="Rhea" id="RHEA-COMP:10000"/>
        <dbReference type="Rhea" id="RHEA-COMP:10001"/>
        <dbReference type="ChEBI" id="CHEBI:15377"/>
        <dbReference type="ChEBI" id="CHEBI:15378"/>
        <dbReference type="ChEBI" id="CHEBI:16301"/>
        <dbReference type="ChEBI" id="CHEBI:28938"/>
        <dbReference type="ChEBI" id="CHEBI:33737"/>
        <dbReference type="ChEBI" id="CHEBI:33738"/>
        <dbReference type="EC" id="1.7.7.1"/>
    </reaction>
</comment>
<comment type="pathway">
    <text evidence="2">Nitrogen metabolism; nitrate reduction (assimilation).</text>
</comment>
<dbReference type="Pfam" id="PF01077">
    <property type="entry name" value="NIR_SIR"/>
    <property type="match status" value="1"/>
</dbReference>
<evidence type="ECO:0000256" key="7">
    <source>
        <dbReference type="ARBA" id="ARBA00023002"/>
    </source>
</evidence>
<dbReference type="InterPro" id="IPR045854">
    <property type="entry name" value="NO2/SO3_Rdtase_4Fe4S_sf"/>
</dbReference>
<evidence type="ECO:0000313" key="14">
    <source>
        <dbReference type="EMBL" id="CAE0577966.1"/>
    </source>
</evidence>
<keyword evidence="8" id="KW-0408">Iron</keyword>
<evidence type="ECO:0000259" key="13">
    <source>
        <dbReference type="Pfam" id="PF01077"/>
    </source>
</evidence>
<dbReference type="InterPro" id="IPR006066">
    <property type="entry name" value="NO2/SO3_Rdtase_FeS/sirohaem_BS"/>
</dbReference>
<evidence type="ECO:0000256" key="9">
    <source>
        <dbReference type="ARBA" id="ARBA00023014"/>
    </source>
</evidence>
<dbReference type="PANTHER" id="PTHR32439">
    <property type="entry name" value="FERREDOXIN--NITRITE REDUCTASE, CHLOROPLASTIC"/>
    <property type="match status" value="1"/>
</dbReference>
<evidence type="ECO:0000256" key="12">
    <source>
        <dbReference type="ARBA" id="ARBA00048538"/>
    </source>
</evidence>
<dbReference type="GO" id="GO:0048307">
    <property type="term" value="F:ferredoxin-nitrite reductase activity"/>
    <property type="evidence" value="ECO:0007669"/>
    <property type="project" value="UniProtKB-EC"/>
</dbReference>
<evidence type="ECO:0000256" key="1">
    <source>
        <dbReference type="ARBA" id="ARBA00001929"/>
    </source>
</evidence>
<evidence type="ECO:0000256" key="6">
    <source>
        <dbReference type="ARBA" id="ARBA00022723"/>
    </source>
</evidence>
<keyword evidence="5" id="KW-0349">Heme</keyword>
<dbReference type="GO" id="GO:0046872">
    <property type="term" value="F:metal ion binding"/>
    <property type="evidence" value="ECO:0007669"/>
    <property type="project" value="UniProtKB-KW"/>
</dbReference>
<dbReference type="PANTHER" id="PTHR32439:SF0">
    <property type="entry name" value="FERREDOXIN--NITRITE REDUCTASE, CHLOROPLASTIC"/>
    <property type="match status" value="1"/>
</dbReference>
<keyword evidence="4" id="KW-0004">4Fe-4S</keyword>
<evidence type="ECO:0000256" key="4">
    <source>
        <dbReference type="ARBA" id="ARBA00022485"/>
    </source>
</evidence>
<dbReference type="EC" id="1.7.7.1" evidence="10"/>
<evidence type="ECO:0000256" key="3">
    <source>
        <dbReference type="ARBA" id="ARBA00010429"/>
    </source>
</evidence>
<evidence type="ECO:0000256" key="10">
    <source>
        <dbReference type="ARBA" id="ARBA00038893"/>
    </source>
</evidence>
<evidence type="ECO:0000256" key="11">
    <source>
        <dbReference type="ARBA" id="ARBA00040459"/>
    </source>
</evidence>
<dbReference type="GO" id="GO:0051539">
    <property type="term" value="F:4 iron, 4 sulfur cluster binding"/>
    <property type="evidence" value="ECO:0007669"/>
    <property type="project" value="UniProtKB-KW"/>
</dbReference>
<evidence type="ECO:0000256" key="8">
    <source>
        <dbReference type="ARBA" id="ARBA00023004"/>
    </source>
</evidence>
<gene>
    <name evidence="14" type="ORF">EHUX00137_LOCUS34670</name>
</gene>